<keyword evidence="2 7" id="KW-0121">Carboxypeptidase</keyword>
<dbReference type="EC" id="3.4.16.-" evidence="7"/>
<dbReference type="Proteomes" id="UP000245946">
    <property type="component" value="Unassembled WGS sequence"/>
</dbReference>
<evidence type="ECO:0000313" key="8">
    <source>
        <dbReference type="EMBL" id="PWN99032.1"/>
    </source>
</evidence>
<dbReference type="RefSeq" id="XP_025599311.1">
    <property type="nucleotide sequence ID" value="XM_025741989.1"/>
</dbReference>
<dbReference type="OrthoDB" id="443318at2759"/>
<dbReference type="GO" id="GO:0000324">
    <property type="term" value="C:fungal-type vacuole"/>
    <property type="evidence" value="ECO:0007669"/>
    <property type="project" value="TreeGrafter"/>
</dbReference>
<dbReference type="Gene3D" id="3.40.50.1820">
    <property type="entry name" value="alpha/beta hydrolase"/>
    <property type="match status" value="1"/>
</dbReference>
<accession>A0A316ZDP4</accession>
<dbReference type="Gene3D" id="1.10.287.410">
    <property type="match status" value="1"/>
</dbReference>
<evidence type="ECO:0000256" key="7">
    <source>
        <dbReference type="RuleBase" id="RU361156"/>
    </source>
</evidence>
<dbReference type="STRING" id="58919.A0A316ZDP4"/>
<dbReference type="SUPFAM" id="SSF53474">
    <property type="entry name" value="alpha/beta-Hydrolases"/>
    <property type="match status" value="1"/>
</dbReference>
<evidence type="ECO:0000256" key="1">
    <source>
        <dbReference type="ARBA" id="ARBA00009431"/>
    </source>
</evidence>
<reference evidence="8 9" key="1">
    <citation type="journal article" date="2018" name="Mol. Biol. Evol.">
        <title>Broad Genomic Sampling Reveals a Smut Pathogenic Ancestry of the Fungal Clade Ustilaginomycotina.</title>
        <authorList>
            <person name="Kijpornyongpan T."/>
            <person name="Mondo S.J."/>
            <person name="Barry K."/>
            <person name="Sandor L."/>
            <person name="Lee J."/>
            <person name="Lipzen A."/>
            <person name="Pangilinan J."/>
            <person name="LaButti K."/>
            <person name="Hainaut M."/>
            <person name="Henrissat B."/>
            <person name="Grigoriev I.V."/>
            <person name="Spatafora J.W."/>
            <person name="Aime M.C."/>
        </authorList>
    </citation>
    <scope>NUCLEOTIDE SEQUENCE [LARGE SCALE GENOMIC DNA]</scope>
    <source>
        <strain evidence="8 9">MCA 4186</strain>
    </source>
</reference>
<dbReference type="AlphaFoldDB" id="A0A316ZDP4"/>
<name>A0A316ZDP4_9BASI</name>
<evidence type="ECO:0000256" key="3">
    <source>
        <dbReference type="ARBA" id="ARBA00022670"/>
    </source>
</evidence>
<dbReference type="EMBL" id="KZ819289">
    <property type="protein sequence ID" value="PWN99032.1"/>
    <property type="molecule type" value="Genomic_DNA"/>
</dbReference>
<evidence type="ECO:0000256" key="2">
    <source>
        <dbReference type="ARBA" id="ARBA00022645"/>
    </source>
</evidence>
<proteinExistence type="inferred from homology"/>
<comment type="similarity">
    <text evidence="1 7">Belongs to the peptidase S10 family.</text>
</comment>
<evidence type="ECO:0000256" key="5">
    <source>
        <dbReference type="ARBA" id="ARBA00022801"/>
    </source>
</evidence>
<protein>
    <recommendedName>
        <fullName evidence="7">Carboxypeptidase</fullName>
        <ecNumber evidence="7">3.4.16.-</ecNumber>
    </recommendedName>
</protein>
<dbReference type="InterPro" id="IPR029058">
    <property type="entry name" value="AB_hydrolase_fold"/>
</dbReference>
<dbReference type="PROSITE" id="PS00131">
    <property type="entry name" value="CARBOXYPEPT_SER_SER"/>
    <property type="match status" value="1"/>
</dbReference>
<dbReference type="PRINTS" id="PR00724">
    <property type="entry name" value="CRBOXYPTASEC"/>
</dbReference>
<evidence type="ECO:0000256" key="6">
    <source>
        <dbReference type="ARBA" id="ARBA00023180"/>
    </source>
</evidence>
<gene>
    <name evidence="8" type="ORF">FA09DRAFT_328993</name>
</gene>
<keyword evidence="3 7" id="KW-0645">Protease</keyword>
<evidence type="ECO:0000313" key="9">
    <source>
        <dbReference type="Proteomes" id="UP000245946"/>
    </source>
</evidence>
<dbReference type="InterPro" id="IPR033124">
    <property type="entry name" value="Ser_caboxypep_his_AS"/>
</dbReference>
<dbReference type="PANTHER" id="PTHR11802:SF113">
    <property type="entry name" value="SERINE CARBOXYPEPTIDASE CTSA-4.1"/>
    <property type="match status" value="1"/>
</dbReference>
<sequence>MKLARCAALLSLAASALALQLPLYADGAAAAAAAAFDAVDSASSGAAGPQRIELPRAQAASAGAASTEELIARHRADFTVLTHEEFPEMSVRIKRINAPAAPSAKGKDDSSDPDAFCDPSVTSWSGYIDSIDGKSLFFTFFESRSNPSKDPLLLWTNGGPGCSSAIGLFMELGPCRVKDDGGRGRRVEGPPINGTTYNAYSWNSRMNTLFIDQPIGVGYSYSRYGTHTYDADQGAADVYKFLRIFLGAFERFASNELILSGESYGGRYIPRYAAEIADRNFELTTKAAKEGKKPDASKLLNLKRIAVGNGLTDITVQTTSYYDFTCTQAGLNPLYLDISTCKEMKVWKKRCEKMMQKVCRESFDRSLCAAAVNTCTDQIGGPYAETGRNPYNVQDDCKAGLSPNLCYDLTADIAAYLNRKDVRELLGAAPEAGDFQTCNMDVAAGFDRAGDTLVDNSDYVAGLLERGITALFYVGTRDWICNWLGNKQWIDAMEFAGAKAFKQAKNYRWLVDGKEAGETQRGGGLTWATIFGAGHMVPYDQPKNSLEMMNRWLDGEAL</sequence>
<organism evidence="8 9">
    <name type="scientific">Tilletiopsis washingtonensis</name>
    <dbReference type="NCBI Taxonomy" id="58919"/>
    <lineage>
        <taxon>Eukaryota</taxon>
        <taxon>Fungi</taxon>
        <taxon>Dikarya</taxon>
        <taxon>Basidiomycota</taxon>
        <taxon>Ustilaginomycotina</taxon>
        <taxon>Exobasidiomycetes</taxon>
        <taxon>Entylomatales</taxon>
        <taxon>Entylomatales incertae sedis</taxon>
        <taxon>Tilletiopsis</taxon>
    </lineage>
</organism>
<dbReference type="Pfam" id="PF00450">
    <property type="entry name" value="Peptidase_S10"/>
    <property type="match status" value="1"/>
</dbReference>
<dbReference type="PANTHER" id="PTHR11802">
    <property type="entry name" value="SERINE PROTEASE FAMILY S10 SERINE CARBOXYPEPTIDASE"/>
    <property type="match status" value="1"/>
</dbReference>
<feature type="signal peptide" evidence="7">
    <location>
        <begin position="1"/>
        <end position="18"/>
    </location>
</feature>
<dbReference type="InterPro" id="IPR018202">
    <property type="entry name" value="Ser_caboxypep_ser_AS"/>
</dbReference>
<dbReference type="PROSITE" id="PS00560">
    <property type="entry name" value="CARBOXYPEPT_SER_HIS"/>
    <property type="match status" value="1"/>
</dbReference>
<dbReference type="GeneID" id="37269533"/>
<dbReference type="GO" id="GO:0004185">
    <property type="term" value="F:serine-type carboxypeptidase activity"/>
    <property type="evidence" value="ECO:0007669"/>
    <property type="project" value="UniProtKB-UniRule"/>
</dbReference>
<dbReference type="InterPro" id="IPR001563">
    <property type="entry name" value="Peptidase_S10"/>
</dbReference>
<keyword evidence="5 7" id="KW-0378">Hydrolase</keyword>
<evidence type="ECO:0000256" key="4">
    <source>
        <dbReference type="ARBA" id="ARBA00022729"/>
    </source>
</evidence>
<keyword evidence="6" id="KW-0325">Glycoprotein</keyword>
<keyword evidence="4 7" id="KW-0732">Signal</keyword>
<feature type="chain" id="PRO_5016193371" description="Carboxypeptidase" evidence="7">
    <location>
        <begin position="19"/>
        <end position="558"/>
    </location>
</feature>
<dbReference type="GO" id="GO:0006508">
    <property type="term" value="P:proteolysis"/>
    <property type="evidence" value="ECO:0007669"/>
    <property type="project" value="UniProtKB-KW"/>
</dbReference>
<keyword evidence="9" id="KW-1185">Reference proteome</keyword>